<dbReference type="Proteomes" id="UP000254266">
    <property type="component" value="Unassembled WGS sequence"/>
</dbReference>
<dbReference type="AlphaFoldDB" id="A0A370DD29"/>
<keyword evidence="1" id="KW-1133">Transmembrane helix</keyword>
<accession>A0A370DD29</accession>
<sequence>MNINVILKPVLLFAALAAGSQVNAASIGSYAFEDNAVADQLISGQGTAYNGTSWYAGNRDSNSWLTYTGQAWANTNTPNDTTDSDLSTSLAAMQGAGSLSLELDFSQTFALNGNGDDLAFFFIWDQTQNDATVSINGVSQALTVSNVFSTSGTEQVANRVDWDGSTYSNVRLMAASIDLSDFDISLGETLNESLFIDLQANSTSPMALSLTAALNSSITSISPPVTPVPLPPAFLLLLSGITGLGLISRRKKK</sequence>
<evidence type="ECO:0000313" key="3">
    <source>
        <dbReference type="EMBL" id="RDH82773.1"/>
    </source>
</evidence>
<gene>
    <name evidence="3" type="ORF">DIZ80_10885</name>
</gene>
<comment type="caution">
    <text evidence="3">The sequence shown here is derived from an EMBL/GenBank/DDBJ whole genome shotgun (WGS) entry which is preliminary data.</text>
</comment>
<keyword evidence="2" id="KW-0732">Signal</keyword>
<feature type="transmembrane region" description="Helical" evidence="1">
    <location>
        <begin position="228"/>
        <end position="247"/>
    </location>
</feature>
<organism evidence="3 4">
    <name type="scientific">endosymbiont of Galathealinum brachiosum</name>
    <dbReference type="NCBI Taxonomy" id="2200906"/>
    <lineage>
        <taxon>Bacteria</taxon>
        <taxon>Pseudomonadati</taxon>
        <taxon>Pseudomonadota</taxon>
        <taxon>Gammaproteobacteria</taxon>
        <taxon>sulfur-oxidizing symbionts</taxon>
    </lineage>
</organism>
<proteinExistence type="predicted"/>
<protein>
    <recommendedName>
        <fullName evidence="5">PEP-CTERM protein-sorting domain-containing protein</fullName>
    </recommendedName>
</protein>
<feature type="chain" id="PRO_5016818470" description="PEP-CTERM protein-sorting domain-containing protein" evidence="2">
    <location>
        <begin position="25"/>
        <end position="253"/>
    </location>
</feature>
<keyword evidence="4" id="KW-1185">Reference proteome</keyword>
<name>A0A370DD29_9GAMM</name>
<keyword evidence="1" id="KW-0472">Membrane</keyword>
<evidence type="ECO:0000256" key="1">
    <source>
        <dbReference type="SAM" id="Phobius"/>
    </source>
</evidence>
<feature type="signal peptide" evidence="2">
    <location>
        <begin position="1"/>
        <end position="24"/>
    </location>
</feature>
<evidence type="ECO:0008006" key="5">
    <source>
        <dbReference type="Google" id="ProtNLM"/>
    </source>
</evidence>
<evidence type="ECO:0000256" key="2">
    <source>
        <dbReference type="SAM" id="SignalP"/>
    </source>
</evidence>
<keyword evidence="1" id="KW-0812">Transmembrane</keyword>
<reference evidence="3 4" key="1">
    <citation type="journal article" date="2018" name="ISME J.">
        <title>Endosymbiont genomes yield clues of tubeworm success.</title>
        <authorList>
            <person name="Li Y."/>
            <person name="Liles M.R."/>
            <person name="Halanych K.M."/>
        </authorList>
    </citation>
    <scope>NUCLEOTIDE SEQUENCE [LARGE SCALE GENOMIC DNA]</scope>
    <source>
        <strain evidence="3">A1464</strain>
    </source>
</reference>
<evidence type="ECO:0000313" key="4">
    <source>
        <dbReference type="Proteomes" id="UP000254266"/>
    </source>
</evidence>
<dbReference type="EMBL" id="QFXC01000011">
    <property type="protein sequence ID" value="RDH82773.1"/>
    <property type="molecule type" value="Genomic_DNA"/>
</dbReference>